<keyword evidence="2" id="KW-0805">Transcription regulation</keyword>
<reference evidence="10" key="1">
    <citation type="submission" date="2025-08" db="UniProtKB">
        <authorList>
            <consortium name="RefSeq"/>
        </authorList>
    </citation>
    <scope>IDENTIFICATION</scope>
</reference>
<dbReference type="PANTHER" id="PTHR24411:SF8">
    <property type="entry name" value="NUCLEAR FACTOR ERYTHROID 2-RELATED FACTOR 3"/>
    <property type="match status" value="1"/>
</dbReference>
<dbReference type="PROSITE" id="PS50217">
    <property type="entry name" value="BZIP"/>
    <property type="match status" value="1"/>
</dbReference>
<evidence type="ECO:0000256" key="4">
    <source>
        <dbReference type="ARBA" id="ARBA00023159"/>
    </source>
</evidence>
<feature type="compositionally biased region" description="Polar residues" evidence="7">
    <location>
        <begin position="119"/>
        <end position="138"/>
    </location>
</feature>
<dbReference type="InParanoid" id="A0A6J2WJK3"/>
<dbReference type="PROSITE" id="PS00036">
    <property type="entry name" value="BZIP_BASIC"/>
    <property type="match status" value="1"/>
</dbReference>
<evidence type="ECO:0000259" key="8">
    <source>
        <dbReference type="PROSITE" id="PS50217"/>
    </source>
</evidence>
<dbReference type="InterPro" id="IPR047167">
    <property type="entry name" value="NFE2-like"/>
</dbReference>
<evidence type="ECO:0000256" key="2">
    <source>
        <dbReference type="ARBA" id="ARBA00023015"/>
    </source>
</evidence>
<dbReference type="GO" id="GO:0005634">
    <property type="term" value="C:nucleus"/>
    <property type="evidence" value="ECO:0007669"/>
    <property type="project" value="TreeGrafter"/>
</dbReference>
<keyword evidence="9" id="KW-1185">Reference proteome</keyword>
<evidence type="ECO:0000256" key="7">
    <source>
        <dbReference type="SAM" id="MobiDB-lite"/>
    </source>
</evidence>
<evidence type="ECO:0000256" key="3">
    <source>
        <dbReference type="ARBA" id="ARBA00023125"/>
    </source>
</evidence>
<keyword evidence="3" id="KW-0238">DNA-binding</keyword>
<dbReference type="Gene3D" id="1.10.880.10">
    <property type="entry name" value="Transcription factor, Skn-1-like, DNA-binding domain"/>
    <property type="match status" value="1"/>
</dbReference>
<dbReference type="InterPro" id="IPR004826">
    <property type="entry name" value="bZIP_Maf"/>
</dbReference>
<proteinExistence type="inferred from homology"/>
<feature type="region of interest" description="Disordered" evidence="7">
    <location>
        <begin position="385"/>
        <end position="429"/>
    </location>
</feature>
<gene>
    <name evidence="10" type="primary">nfe2l3</name>
</gene>
<keyword evidence="6" id="KW-0539">Nucleus</keyword>
<accession>A0A6J2WJK3</accession>
<evidence type="ECO:0000313" key="9">
    <source>
        <dbReference type="Proteomes" id="UP000504632"/>
    </source>
</evidence>
<evidence type="ECO:0000256" key="1">
    <source>
        <dbReference type="ARBA" id="ARBA00008157"/>
    </source>
</evidence>
<keyword evidence="4" id="KW-0010">Activator</keyword>
<feature type="region of interest" description="Disordered" evidence="7">
    <location>
        <begin position="633"/>
        <end position="658"/>
    </location>
</feature>
<dbReference type="FunCoup" id="A0A6J2WJK3">
    <property type="interactions" value="1"/>
</dbReference>
<dbReference type="GO" id="GO:0000978">
    <property type="term" value="F:RNA polymerase II cis-regulatory region sequence-specific DNA binding"/>
    <property type="evidence" value="ECO:0007669"/>
    <property type="project" value="InterPro"/>
</dbReference>
<comment type="similarity">
    <text evidence="1">Belongs to the bZIP family. CNC subfamily.</text>
</comment>
<dbReference type="InterPro" id="IPR004827">
    <property type="entry name" value="bZIP"/>
</dbReference>
<organism evidence="9 10">
    <name type="scientific">Chanos chanos</name>
    <name type="common">Milkfish</name>
    <name type="synonym">Mugil chanos</name>
    <dbReference type="NCBI Taxonomy" id="29144"/>
    <lineage>
        <taxon>Eukaryota</taxon>
        <taxon>Metazoa</taxon>
        <taxon>Chordata</taxon>
        <taxon>Craniata</taxon>
        <taxon>Vertebrata</taxon>
        <taxon>Euteleostomi</taxon>
        <taxon>Actinopterygii</taxon>
        <taxon>Neopterygii</taxon>
        <taxon>Teleostei</taxon>
        <taxon>Ostariophysi</taxon>
        <taxon>Gonorynchiformes</taxon>
        <taxon>Chanidae</taxon>
        <taxon>Chanos</taxon>
    </lineage>
</organism>
<dbReference type="GeneID" id="115824911"/>
<keyword evidence="5" id="KW-0804">Transcription</keyword>
<evidence type="ECO:0000256" key="5">
    <source>
        <dbReference type="ARBA" id="ARBA00023163"/>
    </source>
</evidence>
<dbReference type="OrthoDB" id="7458135at2759"/>
<feature type="region of interest" description="Disordered" evidence="7">
    <location>
        <begin position="114"/>
        <end position="175"/>
    </location>
</feature>
<dbReference type="Pfam" id="PF03131">
    <property type="entry name" value="bZIP_Maf"/>
    <property type="match status" value="1"/>
</dbReference>
<feature type="compositionally biased region" description="Low complexity" evidence="7">
    <location>
        <begin position="385"/>
        <end position="408"/>
    </location>
</feature>
<dbReference type="RefSeq" id="XP_030644488.1">
    <property type="nucleotide sequence ID" value="XM_030788628.1"/>
</dbReference>
<feature type="region of interest" description="Disordered" evidence="7">
    <location>
        <begin position="284"/>
        <end position="337"/>
    </location>
</feature>
<dbReference type="PANTHER" id="PTHR24411">
    <property type="entry name" value="NUCLEAR FACTOR ERYTHROID 2-RELATED FACTOR"/>
    <property type="match status" value="1"/>
</dbReference>
<dbReference type="InterPro" id="IPR008917">
    <property type="entry name" value="TF_DNA-bd_sf"/>
</dbReference>
<dbReference type="CDD" id="cd14720">
    <property type="entry name" value="bZIP_NFE2-like"/>
    <property type="match status" value="1"/>
</dbReference>
<dbReference type="SMART" id="SM00338">
    <property type="entry name" value="BRLZ"/>
    <property type="match status" value="1"/>
</dbReference>
<dbReference type="GO" id="GO:0000981">
    <property type="term" value="F:DNA-binding transcription factor activity, RNA polymerase II-specific"/>
    <property type="evidence" value="ECO:0007669"/>
    <property type="project" value="TreeGrafter"/>
</dbReference>
<evidence type="ECO:0000313" key="10">
    <source>
        <dbReference type="RefSeq" id="XP_030644488.1"/>
    </source>
</evidence>
<dbReference type="SUPFAM" id="SSF47454">
    <property type="entry name" value="A DNA-binding domain in eukaryotic transcription factors"/>
    <property type="match status" value="1"/>
</dbReference>
<protein>
    <submittedName>
        <fullName evidence="10">Nuclear factor erythroid 2-related factor 3</fullName>
    </submittedName>
</protein>
<dbReference type="AlphaFoldDB" id="A0A6J2WJK3"/>
<dbReference type="CTD" id="9603"/>
<evidence type="ECO:0000256" key="6">
    <source>
        <dbReference type="ARBA" id="ARBA00023242"/>
    </source>
</evidence>
<sequence>MQYMKKYFTEGLIQFTIILSLIGARVDVDSYLNGYFSPLIETDGGPSSAFIQTPFHHLRDTADGYPVHPKCPELDYYFTSRRLLSEVRALGAPTRFHTRLNAWLVHLVQDGSEFRESQQDNGSEEVNSSADGTDSSNDSDGRCTPVQHDAQPHTATGPCNTTRERPLEAAPVNPSVEENAIQLKDEDEEEEISSAQLAHTSSAQLAHSSTLQQGLLGDSAMPPPLPGFDLQWQDFLSLSELDDLDSLVPGGLCDLDADISSPISHDVSLQDAIVSRGGDYMLRGGVRSLPSQRGPMLSLESTTSSHTDPPPGRAGLQTSPLLSLPESGPHDGGRQAGVGGFLDEAVFEQINLLDLDCLGSVDSRLLQGTDSAASASLQLDDFDSDSGLSLESSSRSPASASDSSSSDSLCEDEGGATGYSSEVESLPSKGGPYASDCSYLYVDLNENILHDHTYSTSLLSNHSSCTLAPPLKAIKQEVLSEEEEDGSRVELSRDERRVRALGLPYSAFQIVHMPVEDFLELLEGQGLSGSEVTLLRDVRRRGKNKLAAQNCRKRKLDAILGLQAEVEALTARRDALLREGEHTAKALSAATQRLHTLSRDVLGRMRDQRGRPLTPERYSLYCGANGRVAVRPRARTVSVTQTASAGGKADKRKKDKKP</sequence>
<dbReference type="Proteomes" id="UP000504632">
    <property type="component" value="Chromosome 12"/>
</dbReference>
<name>A0A6J2WJK3_CHACN</name>
<feature type="domain" description="BZIP" evidence="8">
    <location>
        <begin position="534"/>
        <end position="597"/>
    </location>
</feature>